<dbReference type="SUPFAM" id="SSF160544">
    <property type="entry name" value="EscU C-terminal domain-like"/>
    <property type="match status" value="1"/>
</dbReference>
<keyword evidence="3" id="KW-1003">Cell membrane</keyword>
<evidence type="ECO:0000256" key="2">
    <source>
        <dbReference type="ARBA" id="ARBA00010690"/>
    </source>
</evidence>
<evidence type="ECO:0000256" key="9">
    <source>
        <dbReference type="SAM" id="Phobius"/>
    </source>
</evidence>
<comment type="subcellular location">
    <subcellularLocation>
        <location evidence="1">Cell membrane</location>
        <topology evidence="1">Multi-pass membrane protein</topology>
    </subcellularLocation>
</comment>
<name>A0P0L7_ROSAI</name>
<dbReference type="EMBL" id="AAUW01000021">
    <property type="protein sequence ID" value="EAV41331.1"/>
    <property type="molecule type" value="Genomic_DNA"/>
</dbReference>
<dbReference type="OrthoDB" id="9807950at2"/>
<gene>
    <name evidence="10" type="ORF">SIAM614_01034</name>
</gene>
<dbReference type="NCBIfam" id="TIGR01404">
    <property type="entry name" value="FlhB_rel_III"/>
    <property type="match status" value="1"/>
</dbReference>
<dbReference type="eggNOG" id="COG1377">
    <property type="taxonomic scope" value="Bacteria"/>
</dbReference>
<feature type="transmembrane region" description="Helical" evidence="9">
    <location>
        <begin position="86"/>
        <end position="108"/>
    </location>
</feature>
<feature type="transmembrane region" description="Helical" evidence="9">
    <location>
        <begin position="186"/>
        <end position="209"/>
    </location>
</feature>
<dbReference type="RefSeq" id="WP_006938579.1">
    <property type="nucleotide sequence ID" value="NZ_AAUW01000021.1"/>
</dbReference>
<keyword evidence="5 9" id="KW-1133">Transmembrane helix</keyword>
<evidence type="ECO:0000256" key="6">
    <source>
        <dbReference type="ARBA" id="ARBA00023026"/>
    </source>
</evidence>
<proteinExistence type="inferred from homology"/>
<evidence type="ECO:0000256" key="3">
    <source>
        <dbReference type="ARBA" id="ARBA00022475"/>
    </source>
</evidence>
<evidence type="ECO:0000256" key="1">
    <source>
        <dbReference type="ARBA" id="ARBA00004651"/>
    </source>
</evidence>
<dbReference type="InterPro" id="IPR006135">
    <property type="entry name" value="T3SS_substrate_exporter"/>
</dbReference>
<dbReference type="GO" id="GO:0009306">
    <property type="term" value="P:protein secretion"/>
    <property type="evidence" value="ECO:0007669"/>
    <property type="project" value="InterPro"/>
</dbReference>
<accession>A0P0L7</accession>
<feature type="compositionally biased region" description="Basic residues" evidence="8">
    <location>
        <begin position="15"/>
        <end position="24"/>
    </location>
</feature>
<dbReference type="PANTHER" id="PTHR30531">
    <property type="entry name" value="FLAGELLAR BIOSYNTHETIC PROTEIN FLHB"/>
    <property type="match status" value="1"/>
</dbReference>
<keyword evidence="4 9" id="KW-0812">Transmembrane</keyword>
<evidence type="ECO:0000256" key="7">
    <source>
        <dbReference type="ARBA" id="ARBA00023136"/>
    </source>
</evidence>
<dbReference type="GeneID" id="68849054"/>
<dbReference type="Gene3D" id="6.10.250.2080">
    <property type="match status" value="1"/>
</dbReference>
<evidence type="ECO:0000256" key="8">
    <source>
        <dbReference type="SAM" id="MobiDB-lite"/>
    </source>
</evidence>
<reference evidence="10 11" key="1">
    <citation type="submission" date="2006-05" db="EMBL/GenBank/DDBJ databases">
        <authorList>
            <person name="King G."/>
            <person name="Ferriera S."/>
            <person name="Johnson J."/>
            <person name="Kravitz S."/>
            <person name="Beeson K."/>
            <person name="Sutton G."/>
            <person name="Rogers Y.-H."/>
            <person name="Friedman R."/>
            <person name="Frazier M."/>
            <person name="Venter J.C."/>
        </authorList>
    </citation>
    <scope>NUCLEOTIDE SEQUENCE [LARGE SCALE GENOMIC DNA]</scope>
    <source>
        <strain evidence="11">ATCC 25650 / DSM 13394 / JCM 20685 / NBRC 16684 / NCIMB 2208 / IAM 12614 / B1</strain>
    </source>
</reference>
<comment type="similarity">
    <text evidence="2">Belongs to the type III secretion exporter family.</text>
</comment>
<evidence type="ECO:0000256" key="4">
    <source>
        <dbReference type="ARBA" id="ARBA00022692"/>
    </source>
</evidence>
<dbReference type="InterPro" id="IPR029025">
    <property type="entry name" value="T3SS_substrate_exporter_C"/>
</dbReference>
<evidence type="ECO:0000313" key="11">
    <source>
        <dbReference type="Proteomes" id="UP000004848"/>
    </source>
</evidence>
<dbReference type="Pfam" id="PF01312">
    <property type="entry name" value="Bac_export_2"/>
    <property type="match status" value="1"/>
</dbReference>
<dbReference type="InterPro" id="IPR006307">
    <property type="entry name" value="BsaZ-like"/>
</dbReference>
<feature type="transmembrane region" description="Helical" evidence="9">
    <location>
        <begin position="148"/>
        <end position="166"/>
    </location>
</feature>
<evidence type="ECO:0000313" key="10">
    <source>
        <dbReference type="EMBL" id="EAV41331.1"/>
    </source>
</evidence>
<keyword evidence="7 9" id="KW-0472">Membrane</keyword>
<dbReference type="Proteomes" id="UP000004848">
    <property type="component" value="Unassembled WGS sequence"/>
</dbReference>
<dbReference type="PANTHER" id="PTHR30531:SF14">
    <property type="entry name" value="SURFACE PRESENTATION OF ANTIGENS PROTEIN SPAS"/>
    <property type="match status" value="1"/>
</dbReference>
<keyword evidence="6" id="KW-0843">Virulence</keyword>
<evidence type="ECO:0000256" key="5">
    <source>
        <dbReference type="ARBA" id="ARBA00022989"/>
    </source>
</evidence>
<protein>
    <submittedName>
        <fullName evidence="10">Translocation protein in type III secretion</fullName>
    </submittedName>
</protein>
<dbReference type="GO" id="GO:0005886">
    <property type="term" value="C:plasma membrane"/>
    <property type="evidence" value="ECO:0007669"/>
    <property type="project" value="UniProtKB-SubCell"/>
</dbReference>
<feature type="region of interest" description="Disordered" evidence="8">
    <location>
        <begin position="1"/>
        <end position="24"/>
    </location>
</feature>
<dbReference type="PRINTS" id="PR00950">
    <property type="entry name" value="TYPE3IMSPROT"/>
</dbReference>
<comment type="caution">
    <text evidence="10">The sequence shown here is derived from an EMBL/GenBank/DDBJ whole genome shotgun (WGS) entry which is preliminary data.</text>
</comment>
<organism evidence="10 11">
    <name type="scientific">Roseibium aggregatum (strain ATCC 25650 / DSM 13394 / JCM 20685 / NBRC 16684 / NCIMB 2208 / IAM 12614 / B1)</name>
    <name type="common">Stappia aggregata</name>
    <dbReference type="NCBI Taxonomy" id="384765"/>
    <lineage>
        <taxon>Bacteria</taxon>
        <taxon>Pseudomonadati</taxon>
        <taxon>Pseudomonadota</taxon>
        <taxon>Alphaproteobacteria</taxon>
        <taxon>Hyphomicrobiales</taxon>
        <taxon>Stappiaceae</taxon>
        <taxon>Roseibium</taxon>
    </lineage>
</organism>
<dbReference type="AlphaFoldDB" id="A0P0L7"/>
<sequence length="371" mass="41538">MSQQPTGEKTEQPTHKKLRDARKKGQVARSQDLVTTISLLGVIAYLWLAWDYNFAKFVEMLDIVAALHGAGFRASAFNALQAMFDISIVVVLPLLGVGFALGIAGNYFQFGSIFAFENLKPKIENISPAKGLKKIFSVKQLVEFLKSLIKIIFLSVLLFFVIRDAIGPYMNAVQCGLQCLTAVTSSMLLTTLLFTALAFAIVSGFDFIFQKFQHKKELMMTKTEVQREYKETEGDPLIKGRRKQLAQEMVLSDGIDRTRNATAVIVNPTHFAVVIDYKPDIAPLPLIVAKGRNLHAHDLRTEAEKHGVPVFRNVLLARSLYAESDVGAFVPDEWFEVIAKILVWVDKNRESLYTEPLKHGVIDMEGGNFLR</sequence>
<dbReference type="Gene3D" id="3.40.1690.10">
    <property type="entry name" value="secretion proteins EscU"/>
    <property type="match status" value="1"/>
</dbReference>
<feature type="transmembrane region" description="Helical" evidence="9">
    <location>
        <begin position="32"/>
        <end position="50"/>
    </location>
</feature>